<accession>A0ABY6D9P5</accession>
<evidence type="ECO:0000313" key="3">
    <source>
        <dbReference type="Proteomes" id="UP001064087"/>
    </source>
</evidence>
<evidence type="ECO:0000313" key="2">
    <source>
        <dbReference type="EMBL" id="UXX82822.1"/>
    </source>
</evidence>
<evidence type="ECO:0000259" key="1">
    <source>
        <dbReference type="Pfam" id="PF07700"/>
    </source>
</evidence>
<dbReference type="InterPro" id="IPR024096">
    <property type="entry name" value="NO_sig/Golgi_transp_ligand-bd"/>
</dbReference>
<organism evidence="2 3">
    <name type="scientific">Roseovarius pelagicus</name>
    <dbReference type="NCBI Taxonomy" id="2980108"/>
    <lineage>
        <taxon>Bacteria</taxon>
        <taxon>Pseudomonadati</taxon>
        <taxon>Pseudomonadota</taxon>
        <taxon>Alphaproteobacteria</taxon>
        <taxon>Rhodobacterales</taxon>
        <taxon>Roseobacteraceae</taxon>
        <taxon>Roseovarius</taxon>
    </lineage>
</organism>
<protein>
    <submittedName>
        <fullName evidence="2">Heme NO-binding domain-containing protein</fullName>
    </submittedName>
</protein>
<dbReference type="Gene3D" id="3.90.1520.10">
    <property type="entry name" value="H-NOX domain"/>
    <property type="match status" value="1"/>
</dbReference>
<reference evidence="2" key="1">
    <citation type="submission" date="2022-10" db="EMBL/GenBank/DDBJ databases">
        <title>Roseovarius pelagicus sp. nov., isolated from Arctic seawater.</title>
        <authorList>
            <person name="Hong Y.W."/>
            <person name="Hwang C.Y."/>
        </authorList>
    </citation>
    <scope>NUCLEOTIDE SEQUENCE</scope>
    <source>
        <strain evidence="2">HL-MP18</strain>
    </source>
</reference>
<dbReference type="PANTHER" id="PTHR45655">
    <property type="entry name" value="GUANYLATE CYCLASE SOLUBLE SUBUNIT BETA-2"/>
    <property type="match status" value="1"/>
</dbReference>
<dbReference type="Pfam" id="PF07700">
    <property type="entry name" value="HNOB"/>
    <property type="match status" value="1"/>
</dbReference>
<dbReference type="SUPFAM" id="SSF111126">
    <property type="entry name" value="Ligand-binding domain in the NO signalling and Golgi transport"/>
    <property type="match status" value="1"/>
</dbReference>
<keyword evidence="3" id="KW-1185">Reference proteome</keyword>
<dbReference type="InterPro" id="IPR011644">
    <property type="entry name" value="Heme_NO-bd"/>
</dbReference>
<gene>
    <name evidence="2" type="ORF">N7U68_17310</name>
</gene>
<name>A0ABY6D9P5_9RHOB</name>
<dbReference type="InterPro" id="IPR038158">
    <property type="entry name" value="H-NOX_domain_sf"/>
</dbReference>
<dbReference type="RefSeq" id="WP_263047621.1">
    <property type="nucleotide sequence ID" value="NZ_CP106738.1"/>
</dbReference>
<dbReference type="Proteomes" id="UP001064087">
    <property type="component" value="Chromosome"/>
</dbReference>
<sequence length="195" mass="21801">MHGLINRAIERFVRDTYGRDTWQQVMRRAALDYNEFEAMLTYDDHVTVDVLVAAQNVLDRPVADILEDIGTYLVSHPKVEALRRLLRFGGSTFTEFLHSLDDLPARARLAVSDLDLPQLELREHAADSFSLICQSRHAGFGHVIVGLLRALADDYGALVLLEHKGGGAGREIIEIQLLSMVYASGRQFDLGARAE</sequence>
<feature type="domain" description="Heme NO-binding" evidence="1">
    <location>
        <begin position="2"/>
        <end position="157"/>
    </location>
</feature>
<dbReference type="EMBL" id="CP106738">
    <property type="protein sequence ID" value="UXX82822.1"/>
    <property type="molecule type" value="Genomic_DNA"/>
</dbReference>
<dbReference type="PANTHER" id="PTHR45655:SF13">
    <property type="entry name" value="SOLUBLE GUANYLATE CYCLASE GCY-32-RELATED"/>
    <property type="match status" value="1"/>
</dbReference>
<proteinExistence type="predicted"/>